<evidence type="ECO:0000313" key="2">
    <source>
        <dbReference type="Proteomes" id="UP000004410"/>
    </source>
</evidence>
<reference evidence="1 2" key="1">
    <citation type="submission" date="2007-04" db="EMBL/GenBank/DDBJ databases">
        <authorList>
            <person name="Fulton L."/>
            <person name="Clifton S."/>
            <person name="Fulton B."/>
            <person name="Xu J."/>
            <person name="Minx P."/>
            <person name="Pepin K.H."/>
            <person name="Johnson M."/>
            <person name="Thiruvilangam P."/>
            <person name="Bhonagiri V."/>
            <person name="Nash W.E."/>
            <person name="Mardis E.R."/>
            <person name="Wilson R.K."/>
        </authorList>
    </citation>
    <scope>NUCLEOTIDE SEQUENCE [LARGE SCALE GENOMIC DNA]</scope>
    <source>
        <strain evidence="1 2">ATCC 29149</strain>
    </source>
</reference>
<proteinExistence type="predicted"/>
<dbReference type="EMBL" id="AAYG02000004">
    <property type="protein sequence ID" value="EDN79166.1"/>
    <property type="molecule type" value="Genomic_DNA"/>
</dbReference>
<dbReference type="Proteomes" id="UP000004410">
    <property type="component" value="Unassembled WGS sequence"/>
</dbReference>
<reference evidence="1 2" key="2">
    <citation type="submission" date="2007-06" db="EMBL/GenBank/DDBJ databases">
        <title>Draft genome sequence of Ruminococcus gnavus (ATCC 29149).</title>
        <authorList>
            <person name="Sudarsanam P."/>
            <person name="Ley R."/>
            <person name="Guruge J."/>
            <person name="Turnbaugh P.J."/>
            <person name="Mahowald M."/>
            <person name="Liep D."/>
            <person name="Gordon J."/>
        </authorList>
    </citation>
    <scope>NUCLEOTIDE SEQUENCE [LARGE SCALE GENOMIC DNA]</scope>
    <source>
        <strain evidence="1 2">ATCC 29149</strain>
    </source>
</reference>
<gene>
    <name evidence="1" type="ORF">RUMGNA_00367</name>
</gene>
<protein>
    <submittedName>
        <fullName evidence="1">Uncharacterized protein</fullName>
    </submittedName>
</protein>
<dbReference type="PaxDb" id="411470-RUMGNA_00367"/>
<evidence type="ECO:0000313" key="1">
    <source>
        <dbReference type="EMBL" id="EDN79166.1"/>
    </source>
</evidence>
<sequence>MCRNKSIFYKSCAKETENERLYLHRISIKIEEAKSDKGEAGI</sequence>
<name>A7AYK2_MEDG7</name>
<dbReference type="AlphaFoldDB" id="A7AYK2"/>
<accession>A7AYK2</accession>
<comment type="caution">
    <text evidence="1">The sequence shown here is derived from an EMBL/GenBank/DDBJ whole genome shotgun (WGS) entry which is preliminary data.</text>
</comment>
<organism evidence="1 2">
    <name type="scientific">Mediterraneibacter gnavus (strain ATCC 29149 / DSM 114966 / JCM 6515 / VPI C7-9)</name>
    <name type="common">Ruminococcus gnavus</name>
    <dbReference type="NCBI Taxonomy" id="411470"/>
    <lineage>
        <taxon>Bacteria</taxon>
        <taxon>Bacillati</taxon>
        <taxon>Bacillota</taxon>
        <taxon>Clostridia</taxon>
        <taxon>Lachnospirales</taxon>
        <taxon>Lachnospiraceae</taxon>
        <taxon>Mediterraneibacter</taxon>
    </lineage>
</organism>